<organism evidence="1">
    <name type="scientific">viral metagenome</name>
    <dbReference type="NCBI Taxonomy" id="1070528"/>
    <lineage>
        <taxon>unclassified sequences</taxon>
        <taxon>metagenomes</taxon>
        <taxon>organismal metagenomes</taxon>
    </lineage>
</organism>
<dbReference type="Gene3D" id="1.20.272.10">
    <property type="match status" value="1"/>
</dbReference>
<sequence>MINQSNVLIDYNSHYIFYHNHHNKNYLFVLEQLKMKSPSQLKYIRKTNITNHDNEYNFITSDIHIEVDFELLGVNQYSVFFDLYKHVQNNLLFNKTVFYIVCLHFNDVHNELLHVFFTFMNNSRIRMIILSNKISFMPSNLLKHMKIQKHKGVQLSNYNKTYESRIDIICDFIQNKNSLTILQWREKLYELLIMNDNIHDCFSYLIGKLIQDEYIQSDEIDNVLKTYNKNIHKYNNNYRSIYHLEHFIMYLINLKT</sequence>
<protein>
    <submittedName>
        <fullName evidence="1">Uncharacterized protein</fullName>
    </submittedName>
</protein>
<accession>A0A6C0KLA6</accession>
<dbReference type="EMBL" id="MN740920">
    <property type="protein sequence ID" value="QHU17951.1"/>
    <property type="molecule type" value="Genomic_DNA"/>
</dbReference>
<dbReference type="AlphaFoldDB" id="A0A6C0KLA6"/>
<proteinExistence type="predicted"/>
<reference evidence="1" key="1">
    <citation type="journal article" date="2020" name="Nature">
        <title>Giant virus diversity and host interactions through global metagenomics.</title>
        <authorList>
            <person name="Schulz F."/>
            <person name="Roux S."/>
            <person name="Paez-Espino D."/>
            <person name="Jungbluth S."/>
            <person name="Walsh D.A."/>
            <person name="Denef V.J."/>
            <person name="McMahon K.D."/>
            <person name="Konstantinidis K.T."/>
            <person name="Eloe-Fadrosh E.A."/>
            <person name="Kyrpides N.C."/>
            <person name="Woyke T."/>
        </authorList>
    </citation>
    <scope>NUCLEOTIDE SEQUENCE</scope>
    <source>
        <strain evidence="1">GVMAG-S-3300012919-55</strain>
    </source>
</reference>
<name>A0A6C0KLA6_9ZZZZ</name>
<evidence type="ECO:0000313" key="1">
    <source>
        <dbReference type="EMBL" id="QHU17951.1"/>
    </source>
</evidence>